<evidence type="ECO:0000313" key="21">
    <source>
        <dbReference type="EMBL" id="CCD64353.1"/>
    </source>
</evidence>
<dbReference type="SMR" id="Q9UAU8"/>
<dbReference type="CTD" id="189935"/>
<feature type="transmembrane region" description="Helical" evidence="19">
    <location>
        <begin position="37"/>
        <end position="57"/>
    </location>
</feature>
<evidence type="ECO:0000256" key="12">
    <source>
        <dbReference type="ARBA" id="ARBA00023273"/>
    </source>
</evidence>
<evidence type="ECO:0000256" key="7">
    <source>
        <dbReference type="ARBA" id="ARBA00022989"/>
    </source>
</evidence>
<keyword evidence="6" id="KW-0552">Olfaction</keyword>
<keyword evidence="22" id="KW-1185">Reference proteome</keyword>
<evidence type="ECO:0000256" key="6">
    <source>
        <dbReference type="ARBA" id="ARBA00022725"/>
    </source>
</evidence>
<evidence type="ECO:0000256" key="10">
    <source>
        <dbReference type="ARBA" id="ARBA00023170"/>
    </source>
</evidence>
<dbReference type="CTD" id="192001"/>
<dbReference type="GO" id="GO:0060170">
    <property type="term" value="C:ciliary membrane"/>
    <property type="evidence" value="ECO:0007669"/>
    <property type="project" value="UniProtKB-SubCell"/>
</dbReference>
<comment type="function">
    <text evidence="13">An odorant receptor which affects chemotaxis to the volatile odorant diacetyl. Specifies AWA neuronal cell fate via the odr-7 pathway.</text>
</comment>
<dbReference type="GeneID" id="189935"/>
<reference evidence="21 22" key="1">
    <citation type="journal article" date="1998" name="Science">
        <title>Genome sequence of the nematode C. elegans: a platform for investigating biology.</title>
        <authorList>
            <consortium name="The C. elegans sequencing consortium"/>
            <person name="Sulson J.E."/>
            <person name="Waterston R."/>
        </authorList>
    </citation>
    <scope>NUCLEOTIDE SEQUENCE [LARGE SCALE GENOMIC DNA]</scope>
    <source>
        <strain evidence="21 22">Bristol N2</strain>
    </source>
</reference>
<dbReference type="eggNOG" id="ENOG502TGG9">
    <property type="taxonomic scope" value="Eukaryota"/>
</dbReference>
<dbReference type="Proteomes" id="UP000001940">
    <property type="component" value="Chromosome V"/>
</dbReference>
<evidence type="ECO:0000256" key="16">
    <source>
        <dbReference type="ARBA" id="ARBA00067967"/>
    </source>
</evidence>
<evidence type="ECO:0000256" key="18">
    <source>
        <dbReference type="ARBA" id="ARBA00082489"/>
    </source>
</evidence>
<keyword evidence="12" id="KW-0966">Cell projection</keyword>
<comment type="similarity">
    <text evidence="14">Belongs to the nematode receptor-like protein str family.</text>
</comment>
<comment type="subcellular location">
    <subcellularLocation>
        <location evidence="1">Cell projection</location>
        <location evidence="1">Cilium membrane</location>
        <topology evidence="1">Multi-pass membrane protein</topology>
    </subcellularLocation>
</comment>
<feature type="transmembrane region" description="Helical" evidence="19">
    <location>
        <begin position="90"/>
        <end position="112"/>
    </location>
</feature>
<dbReference type="InterPro" id="IPR019428">
    <property type="entry name" value="7TM_GPCR_serpentine_rcpt_Str"/>
</dbReference>
<dbReference type="PANTHER" id="PTHR22943:SF242">
    <property type="entry name" value="SEVEN TM RECEPTOR"/>
    <property type="match status" value="1"/>
</dbReference>
<evidence type="ECO:0000256" key="5">
    <source>
        <dbReference type="ARBA" id="ARBA00022692"/>
    </source>
</evidence>
<dbReference type="EMBL" id="BX284605">
    <property type="protein sequence ID" value="CCD62301.2"/>
    <property type="molecule type" value="Genomic_DNA"/>
</dbReference>
<sequence>MCIPLEFQIIQVIGFILSEVFHFTLLFLIHTRATRHFGSYKLLMASFSIFSILYALVEVLTQPIMHISGTGLMLYVGTTFLPISKEFGHFIAAFYCSTFGICVLFLSAHFFYRYSAVCSPRLLRHLHGPKVLRLLMPVFFLGALMFLNVTWFGEPTEFKMHYMRESLKREYGDDSFEVGQISSVFYIYNSTGSLEFFWKDCLGMAVVYIILSISISTIIYFSLNIFRTVYRHTKHRKSKKNWEIHRQLFQTLIIQTLIPMCILFIPTGFLLTLPFFDVKYVGRVTNAPGVGASLYPALDALTAILMIREFRTAFKCRSQAPIMKISSIRDTMFTNFHS</sequence>
<keyword evidence="11" id="KW-0325">Glycoprotein</keyword>
<evidence type="ECO:0000256" key="8">
    <source>
        <dbReference type="ARBA" id="ARBA00023069"/>
    </source>
</evidence>
<dbReference type="GO" id="GO:0038022">
    <property type="term" value="F:G protein-coupled olfactory receptor activity"/>
    <property type="evidence" value="ECO:0000318"/>
    <property type="project" value="GO_Central"/>
</dbReference>
<evidence type="ECO:0000256" key="11">
    <source>
        <dbReference type="ARBA" id="ARBA00023180"/>
    </source>
</evidence>
<keyword evidence="10 21" id="KW-0675">Receptor</keyword>
<keyword evidence="7 19" id="KW-1133">Transmembrane helix</keyword>
<accession>Q9UAU8</accession>
<dbReference type="SUPFAM" id="SSF81321">
    <property type="entry name" value="Family A G protein-coupled receptor-like"/>
    <property type="match status" value="1"/>
</dbReference>
<dbReference type="GO" id="GO:0042048">
    <property type="term" value="P:olfactory behavior"/>
    <property type="evidence" value="ECO:0000318"/>
    <property type="project" value="GO_Central"/>
</dbReference>
<dbReference type="OMA" id="KECIGML"/>
<proteinExistence type="inferred from homology"/>
<feature type="transmembrane region" description="Helical" evidence="19">
    <location>
        <begin position="251"/>
        <end position="276"/>
    </location>
</feature>
<feature type="transmembrane region" description="Helical" evidence="19">
    <location>
        <begin position="132"/>
        <end position="153"/>
    </location>
</feature>
<dbReference type="RefSeq" id="NP_503667.1">
    <property type="nucleotide sequence ID" value="NM_071266.1"/>
</dbReference>
<dbReference type="PaxDb" id="6239-C13B7.2"/>
<dbReference type="GO" id="GO:0005886">
    <property type="term" value="C:plasma membrane"/>
    <property type="evidence" value="ECO:0000318"/>
    <property type="project" value="GO_Central"/>
</dbReference>
<dbReference type="EMBL" id="BX284605">
    <property type="protein sequence ID" value="CCD64353.1"/>
    <property type="molecule type" value="Genomic_DNA"/>
</dbReference>
<dbReference type="Gene3D" id="1.20.1070.10">
    <property type="entry name" value="Rhodopsin 7-helix transmembrane proteins"/>
    <property type="match status" value="1"/>
</dbReference>
<dbReference type="FunFam" id="1.20.1070.10:FF:000128">
    <property type="entry name" value="Seven TM Receptor"/>
    <property type="match status" value="1"/>
</dbReference>
<dbReference type="PANTHER" id="PTHR22943">
    <property type="entry name" value="7-TRANSMEMBRANE DOMAIN RECEPTOR C.ELEGANS"/>
    <property type="match status" value="1"/>
</dbReference>
<name>Q9UAU8_CAEEL</name>
<dbReference type="GO" id="GO:0007186">
    <property type="term" value="P:G protein-coupled receptor signaling pathway"/>
    <property type="evidence" value="ECO:0000318"/>
    <property type="project" value="GO_Central"/>
</dbReference>
<dbReference type="UCSC" id="Y45G12C.6">
    <property type="organism name" value="c. elegans"/>
</dbReference>
<dbReference type="AGR" id="WB:WBGene00021569"/>
<evidence type="ECO:0000256" key="14">
    <source>
        <dbReference type="ARBA" id="ARBA00061678"/>
    </source>
</evidence>
<keyword evidence="8" id="KW-0969">Cilium</keyword>
<comment type="subunit">
    <text evidence="15">Interacts with odr-4.</text>
</comment>
<evidence type="ECO:0000256" key="9">
    <source>
        <dbReference type="ARBA" id="ARBA00023136"/>
    </source>
</evidence>
<keyword evidence="9 19" id="KW-0472">Membrane</keyword>
<dbReference type="AlphaFoldDB" id="Q9UAU8"/>
<dbReference type="RefSeq" id="NP_503694.2">
    <property type="nucleotide sequence ID" value="NM_071293.2"/>
</dbReference>
<dbReference type="HOGENOM" id="CLU_036335_2_1_1"/>
<dbReference type="GO" id="GO:0006935">
    <property type="term" value="P:chemotaxis"/>
    <property type="evidence" value="ECO:0007669"/>
    <property type="project" value="UniProtKB-KW"/>
</dbReference>
<dbReference type="KEGG" id="cel:CELE_C13B7.2"/>
<dbReference type="AGR" id="WB:WBGene00006171"/>
<dbReference type="WormBase" id="C13B7.2">
    <property type="protein sequence ID" value="CE25775"/>
    <property type="gene ID" value="WBGene00006171"/>
    <property type="gene designation" value="str-120"/>
</dbReference>
<keyword evidence="2" id="KW-1003">Cell membrane</keyword>
<dbReference type="OrthoDB" id="5854013at2759"/>
<feature type="transmembrane region" description="Helical" evidence="19">
    <location>
        <begin position="205"/>
        <end position="230"/>
    </location>
</feature>
<feature type="transmembrane region" description="Helical" evidence="19">
    <location>
        <begin position="12"/>
        <end position="31"/>
    </location>
</feature>
<dbReference type="KEGG" id="cel:CELE_Y45G12C.6"/>
<feature type="transmembrane region" description="Helical" evidence="19">
    <location>
        <begin position="288"/>
        <end position="307"/>
    </location>
</feature>
<gene>
    <name evidence="21 23" type="primary">str-120</name>
    <name evidence="23" type="ORF">C13B7.2</name>
    <name evidence="21" type="ORF">CELE_C13B7.2</name>
    <name evidence="20" type="ORF">CELE_Y45G12C.6</name>
    <name evidence="20 24" type="ORF">Y45G12C.6</name>
</gene>
<evidence type="ECO:0000256" key="3">
    <source>
        <dbReference type="ARBA" id="ARBA00022500"/>
    </source>
</evidence>
<reference evidence="21" key="3">
    <citation type="submission" date="2024-10" db="EMBL/GenBank/DDBJ databases">
        <authorList>
            <consortium name="WormBase Consortium"/>
            <person name="WormBase"/>
        </authorList>
    </citation>
    <scope>NUCLEOTIDE SEQUENCE</scope>
    <source>
        <strain evidence="21">Bristol N2</strain>
    </source>
</reference>
<evidence type="ECO:0000313" key="24">
    <source>
        <dbReference type="WormBase" id="Y45G12C.6"/>
    </source>
</evidence>
<evidence type="ECO:0000256" key="17">
    <source>
        <dbReference type="ARBA" id="ARBA00078653"/>
    </source>
</evidence>
<reference evidence="21" key="2">
    <citation type="submission" date="2003-03" db="EMBL/GenBank/DDBJ databases">
        <authorList>
            <person name="Sulson J.E."/>
            <person name="Waterston R."/>
        </authorList>
    </citation>
    <scope>NUCLEOTIDE SEQUENCE</scope>
    <source>
        <strain evidence="21">Bristol N2</strain>
    </source>
</reference>
<dbReference type="Pfam" id="PF10326">
    <property type="entry name" value="7TM_GPCR_Str"/>
    <property type="match status" value="1"/>
</dbReference>
<dbReference type="GeneID" id="192001"/>
<evidence type="ECO:0000313" key="23">
    <source>
        <dbReference type="WormBase" id="C13B7.2"/>
    </source>
</evidence>
<accession>Q9N4Y4</accession>
<dbReference type="PIR" id="T33958">
    <property type="entry name" value="T33958"/>
</dbReference>
<evidence type="ECO:0000313" key="20">
    <source>
        <dbReference type="EMBL" id="CCD62301.2"/>
    </source>
</evidence>
<keyword evidence="5 19" id="KW-0812">Transmembrane</keyword>
<evidence type="ECO:0000256" key="1">
    <source>
        <dbReference type="ARBA" id="ARBA00004272"/>
    </source>
</evidence>
<evidence type="ECO:0000256" key="15">
    <source>
        <dbReference type="ARBA" id="ARBA00064300"/>
    </source>
</evidence>
<evidence type="ECO:0000256" key="2">
    <source>
        <dbReference type="ARBA" id="ARBA00022475"/>
    </source>
</evidence>
<keyword evidence="4" id="KW-0716">Sensory transduction</keyword>
<dbReference type="WormBase" id="Y45G12C.6">
    <property type="protein sequence ID" value="CE25775"/>
    <property type="gene ID" value="WBGene00021569"/>
</dbReference>
<dbReference type="UCSC" id="C13B7.2">
    <property type="organism name" value="c. elegans"/>
</dbReference>
<organism evidence="21 22">
    <name type="scientific">Caenorhabditis elegans</name>
    <dbReference type="NCBI Taxonomy" id="6239"/>
    <lineage>
        <taxon>Eukaryota</taxon>
        <taxon>Metazoa</taxon>
        <taxon>Ecdysozoa</taxon>
        <taxon>Nematoda</taxon>
        <taxon>Chromadorea</taxon>
        <taxon>Rhabditida</taxon>
        <taxon>Rhabditina</taxon>
        <taxon>Rhabditomorpha</taxon>
        <taxon>Rhabditoidea</taxon>
        <taxon>Rhabditidae</taxon>
        <taxon>Peloderinae</taxon>
        <taxon>Caenorhabditis</taxon>
    </lineage>
</organism>
<evidence type="ECO:0000256" key="19">
    <source>
        <dbReference type="SAM" id="Phobius"/>
    </source>
</evidence>
<evidence type="ECO:0000256" key="4">
    <source>
        <dbReference type="ARBA" id="ARBA00022606"/>
    </source>
</evidence>
<evidence type="ECO:0000313" key="22">
    <source>
        <dbReference type="Proteomes" id="UP000001940"/>
    </source>
</evidence>
<evidence type="ECO:0000256" key="13">
    <source>
        <dbReference type="ARBA" id="ARBA00054965"/>
    </source>
</evidence>
<protein>
    <recommendedName>
        <fullName evidence="16">Serpentine receptor class r-10</fullName>
    </recommendedName>
    <alternativeName>
        <fullName evidence="17">Odorant response abnormal protein 10</fullName>
    </alternativeName>
    <alternativeName>
        <fullName evidence="18">Olfactory receptor 10</fullName>
    </alternativeName>
</protein>
<keyword evidence="3" id="KW-0145">Chemotaxis</keyword>